<gene>
    <name evidence="8" type="ORF">P154DRAFT_545493</name>
</gene>
<comment type="similarity">
    <text evidence="1">Belongs to the Gfo/Idh/MocA family.</text>
</comment>
<dbReference type="InterPro" id="IPR050984">
    <property type="entry name" value="Gfo/Idh/MocA_domain"/>
</dbReference>
<name>A0A6A5WIN7_9PLEO</name>
<dbReference type="InterPro" id="IPR036291">
    <property type="entry name" value="NAD(P)-bd_dom_sf"/>
</dbReference>
<evidence type="ECO:0000256" key="4">
    <source>
        <dbReference type="ARBA" id="ARBA00042988"/>
    </source>
</evidence>
<evidence type="ECO:0000313" key="8">
    <source>
        <dbReference type="EMBL" id="KAF2000669.1"/>
    </source>
</evidence>
<dbReference type="AlphaFoldDB" id="A0A6A5WIN7"/>
<dbReference type="EMBL" id="ML977587">
    <property type="protein sequence ID" value="KAF2000669.1"/>
    <property type="molecule type" value="Genomic_DNA"/>
</dbReference>
<dbReference type="SUPFAM" id="SSF51735">
    <property type="entry name" value="NAD(P)-binding Rossmann-fold domains"/>
    <property type="match status" value="1"/>
</dbReference>
<dbReference type="Proteomes" id="UP000799779">
    <property type="component" value="Unassembled WGS sequence"/>
</dbReference>
<evidence type="ECO:0000313" key="9">
    <source>
        <dbReference type="Proteomes" id="UP000799779"/>
    </source>
</evidence>
<dbReference type="Gene3D" id="3.30.360.10">
    <property type="entry name" value="Dihydrodipicolinate Reductase, domain 2"/>
    <property type="match status" value="1"/>
</dbReference>
<dbReference type="EC" id="1.1.1.179" evidence="3"/>
<dbReference type="PANTHER" id="PTHR22604">
    <property type="entry name" value="OXIDOREDUCTASES"/>
    <property type="match status" value="1"/>
</dbReference>
<keyword evidence="2" id="KW-0560">Oxidoreductase</keyword>
<evidence type="ECO:0000256" key="2">
    <source>
        <dbReference type="ARBA" id="ARBA00023002"/>
    </source>
</evidence>
<evidence type="ECO:0000256" key="5">
    <source>
        <dbReference type="ARBA" id="ARBA00049233"/>
    </source>
</evidence>
<proteinExistence type="inferred from homology"/>
<comment type="catalytic activity">
    <reaction evidence="5">
        <text>D-xylose + NADP(+) = D-xylono-1,5-lactone + NADPH + H(+)</text>
        <dbReference type="Rhea" id="RHEA:22000"/>
        <dbReference type="ChEBI" id="CHEBI:15378"/>
        <dbReference type="ChEBI" id="CHEBI:15867"/>
        <dbReference type="ChEBI" id="CHEBI:53455"/>
        <dbReference type="ChEBI" id="CHEBI:57783"/>
        <dbReference type="ChEBI" id="CHEBI:58349"/>
        <dbReference type="EC" id="1.1.1.179"/>
    </reaction>
</comment>
<dbReference type="SUPFAM" id="SSF55347">
    <property type="entry name" value="Glyceraldehyde-3-phosphate dehydrogenase-like, C-terminal domain"/>
    <property type="match status" value="1"/>
</dbReference>
<dbReference type="InterPro" id="IPR000683">
    <property type="entry name" value="Gfo/Idh/MocA-like_OxRdtase_N"/>
</dbReference>
<dbReference type="InterPro" id="IPR055170">
    <property type="entry name" value="GFO_IDH_MocA-like_dom"/>
</dbReference>
<dbReference type="GO" id="GO:0047837">
    <property type="term" value="F:D-xylose 1-dehydrogenase (NADP+) activity"/>
    <property type="evidence" value="ECO:0007669"/>
    <property type="project" value="UniProtKB-EC"/>
</dbReference>
<feature type="domain" description="GFO/IDH/MocA-like oxidoreductase" evidence="7">
    <location>
        <begin position="157"/>
        <end position="252"/>
    </location>
</feature>
<evidence type="ECO:0000259" key="7">
    <source>
        <dbReference type="Pfam" id="PF22725"/>
    </source>
</evidence>
<dbReference type="GO" id="GO:0000166">
    <property type="term" value="F:nucleotide binding"/>
    <property type="evidence" value="ECO:0007669"/>
    <property type="project" value="InterPro"/>
</dbReference>
<keyword evidence="9" id="KW-1185">Reference proteome</keyword>
<evidence type="ECO:0000256" key="3">
    <source>
        <dbReference type="ARBA" id="ARBA00038984"/>
    </source>
</evidence>
<dbReference type="PANTHER" id="PTHR22604:SF105">
    <property type="entry name" value="TRANS-1,2-DIHYDROBENZENE-1,2-DIOL DEHYDROGENASE"/>
    <property type="match status" value="1"/>
</dbReference>
<accession>A0A6A5WIN7</accession>
<organism evidence="8 9">
    <name type="scientific">Amniculicola lignicola CBS 123094</name>
    <dbReference type="NCBI Taxonomy" id="1392246"/>
    <lineage>
        <taxon>Eukaryota</taxon>
        <taxon>Fungi</taxon>
        <taxon>Dikarya</taxon>
        <taxon>Ascomycota</taxon>
        <taxon>Pezizomycotina</taxon>
        <taxon>Dothideomycetes</taxon>
        <taxon>Pleosporomycetidae</taxon>
        <taxon>Pleosporales</taxon>
        <taxon>Amniculicolaceae</taxon>
        <taxon>Amniculicola</taxon>
    </lineage>
</organism>
<sequence>MISPVPAVKDTNALRFGILGAANIVPLALITPAKSHSEVIIAAVAARDPKKAETFAKKHGIPNVHKTYEDLINDPTLDVIYVPLPVSLHYTWALKALQAGKHVLLEKPSVSNTTEALSLFRHPILSQPNAPILLEAFHYRFHPAWQYFLGLFNAEHVVHVEVKNSSPPGLVAKDDIRLQYETSGGVMLDFGTYAVSAIRQIYGSEPKLTTATYRPLPKGGDAKIDEAMSATYEFANGGTASVSADLAARGRWGLPSFRDCPMWLRVDLRPVEESGEAGGVRKVTRKSFTFYAYMMPTVWHRIDVVTTIEMAKDGKVVNTKTEKESKKVYKWAEGSGEGKKGEEWWSTYRYQLEAFVDRVKGREGSAVWVENEDSIRHVEALDRTYEGAGLPVRPTCKELEGTAA</sequence>
<protein>
    <recommendedName>
        <fullName evidence="3">D-xylose 1-dehydrogenase (NADP(+), D-xylono-1,5-lactone-forming)</fullName>
        <ecNumber evidence="3">1.1.1.179</ecNumber>
    </recommendedName>
    <alternativeName>
        <fullName evidence="4">D-xylose-NADP dehydrogenase</fullName>
    </alternativeName>
</protein>
<feature type="domain" description="Gfo/Idh/MocA-like oxidoreductase N-terminal" evidence="6">
    <location>
        <begin position="14"/>
        <end position="120"/>
    </location>
</feature>
<evidence type="ECO:0000259" key="6">
    <source>
        <dbReference type="Pfam" id="PF01408"/>
    </source>
</evidence>
<dbReference type="Gene3D" id="3.40.50.720">
    <property type="entry name" value="NAD(P)-binding Rossmann-like Domain"/>
    <property type="match status" value="1"/>
</dbReference>
<evidence type="ECO:0000256" key="1">
    <source>
        <dbReference type="ARBA" id="ARBA00010928"/>
    </source>
</evidence>
<dbReference type="Pfam" id="PF01408">
    <property type="entry name" value="GFO_IDH_MocA"/>
    <property type="match status" value="1"/>
</dbReference>
<reference evidence="8" key="1">
    <citation type="journal article" date="2020" name="Stud. Mycol.">
        <title>101 Dothideomycetes genomes: a test case for predicting lifestyles and emergence of pathogens.</title>
        <authorList>
            <person name="Haridas S."/>
            <person name="Albert R."/>
            <person name="Binder M."/>
            <person name="Bloem J."/>
            <person name="Labutti K."/>
            <person name="Salamov A."/>
            <person name="Andreopoulos B."/>
            <person name="Baker S."/>
            <person name="Barry K."/>
            <person name="Bills G."/>
            <person name="Bluhm B."/>
            <person name="Cannon C."/>
            <person name="Castanera R."/>
            <person name="Culley D."/>
            <person name="Daum C."/>
            <person name="Ezra D."/>
            <person name="Gonzalez J."/>
            <person name="Henrissat B."/>
            <person name="Kuo A."/>
            <person name="Liang C."/>
            <person name="Lipzen A."/>
            <person name="Lutzoni F."/>
            <person name="Magnuson J."/>
            <person name="Mondo S."/>
            <person name="Nolan M."/>
            <person name="Ohm R."/>
            <person name="Pangilinan J."/>
            <person name="Park H.-J."/>
            <person name="Ramirez L."/>
            <person name="Alfaro M."/>
            <person name="Sun H."/>
            <person name="Tritt A."/>
            <person name="Yoshinaga Y."/>
            <person name="Zwiers L.-H."/>
            <person name="Turgeon B."/>
            <person name="Goodwin S."/>
            <person name="Spatafora J."/>
            <person name="Crous P."/>
            <person name="Grigoriev I."/>
        </authorList>
    </citation>
    <scope>NUCLEOTIDE SEQUENCE</scope>
    <source>
        <strain evidence="8">CBS 123094</strain>
    </source>
</reference>
<dbReference type="OrthoDB" id="6417021at2759"/>
<dbReference type="Pfam" id="PF22725">
    <property type="entry name" value="GFO_IDH_MocA_C3"/>
    <property type="match status" value="1"/>
</dbReference>